<dbReference type="PANTHER" id="PTHR17985:SF8">
    <property type="entry name" value="TRANSPORT AND GOLGI ORGANIZATION PROTEIN 2 HOMOLOG"/>
    <property type="match status" value="1"/>
</dbReference>
<name>A0A7S0A3J1_9DINO</name>
<sequence length="349" mass="38306">MARSARRTLGHMCILVIALGCHPNIPFLCAHNREENRGRPSSDDRWEADSQIVCGRDSQAGGMVLGVHGTQGHFAALTNCRSHVQRGPGGVTSRGRLVEHLVAKGPGAAQEFFGAHTFDGFHVVFGDIFGADPQMQYRWNAPVDTAAEGTDTQWCSGGSELQSGEVFVVSNENPAAAAHAQAAQVPTATKTAPDSTAAGGSWPKCQWLRRQVADFLRALPADPDMEGVHAGISEIMERYDVPDVLPPDRLPTKLNKEKELLLHTGPFAPWRETFQTFGTVSQRVLISDARGQELHYLYRSTNVGWEPAAPERPPRRSAWERIRIPWAAPTDGTAHILERQPKRRHISPL</sequence>
<gene>
    <name evidence="2" type="ORF">PBAH0796_LOCUS7456</name>
</gene>
<evidence type="ECO:0000313" key="2">
    <source>
        <dbReference type="EMBL" id="CAD8352089.1"/>
    </source>
</evidence>
<evidence type="ECO:0000256" key="1">
    <source>
        <dbReference type="SAM" id="SignalP"/>
    </source>
</evidence>
<dbReference type="InterPro" id="IPR008551">
    <property type="entry name" value="TANGO2"/>
</dbReference>
<dbReference type="EMBL" id="HBEG01012358">
    <property type="protein sequence ID" value="CAD8352089.1"/>
    <property type="molecule type" value="Transcribed_RNA"/>
</dbReference>
<dbReference type="PROSITE" id="PS51257">
    <property type="entry name" value="PROKAR_LIPOPROTEIN"/>
    <property type="match status" value="1"/>
</dbReference>
<proteinExistence type="predicted"/>
<feature type="signal peptide" evidence="1">
    <location>
        <begin position="1"/>
        <end position="20"/>
    </location>
</feature>
<dbReference type="Pfam" id="PF05742">
    <property type="entry name" value="TANGO2"/>
    <property type="match status" value="1"/>
</dbReference>
<reference evidence="2" key="1">
    <citation type="submission" date="2021-01" db="EMBL/GenBank/DDBJ databases">
        <authorList>
            <person name="Corre E."/>
            <person name="Pelletier E."/>
            <person name="Niang G."/>
            <person name="Scheremetjew M."/>
            <person name="Finn R."/>
            <person name="Kale V."/>
            <person name="Holt S."/>
            <person name="Cochrane G."/>
            <person name="Meng A."/>
            <person name="Brown T."/>
            <person name="Cohen L."/>
        </authorList>
    </citation>
    <scope>NUCLEOTIDE SEQUENCE</scope>
    <source>
        <strain evidence="2">Pbaha01</strain>
    </source>
</reference>
<accession>A0A7S0A3J1</accession>
<feature type="chain" id="PRO_5031546840" evidence="1">
    <location>
        <begin position="21"/>
        <end position="349"/>
    </location>
</feature>
<keyword evidence="1" id="KW-0732">Signal</keyword>
<organism evidence="2">
    <name type="scientific">Pyrodinium bahamense</name>
    <dbReference type="NCBI Taxonomy" id="73915"/>
    <lineage>
        <taxon>Eukaryota</taxon>
        <taxon>Sar</taxon>
        <taxon>Alveolata</taxon>
        <taxon>Dinophyceae</taxon>
        <taxon>Gonyaulacales</taxon>
        <taxon>Pyrocystaceae</taxon>
        <taxon>Pyrodinium</taxon>
    </lineage>
</organism>
<protein>
    <submittedName>
        <fullName evidence="2">Uncharacterized protein</fullName>
    </submittedName>
</protein>
<dbReference type="PANTHER" id="PTHR17985">
    <property type="entry name" value="SER/THR-RICH PROTEIN T10 IN DGCR REGION"/>
    <property type="match status" value="1"/>
</dbReference>
<dbReference type="AlphaFoldDB" id="A0A7S0A3J1"/>